<feature type="transmembrane region" description="Helical" evidence="1">
    <location>
        <begin position="59"/>
        <end position="79"/>
    </location>
</feature>
<dbReference type="AlphaFoldDB" id="A0A9D1SBV3"/>
<keyword evidence="1" id="KW-0812">Transmembrane</keyword>
<reference evidence="2" key="2">
    <citation type="journal article" date="2021" name="PeerJ">
        <title>Extensive microbial diversity within the chicken gut microbiome revealed by metagenomics and culture.</title>
        <authorList>
            <person name="Gilroy R."/>
            <person name="Ravi A."/>
            <person name="Getino M."/>
            <person name="Pursley I."/>
            <person name="Horton D.L."/>
            <person name="Alikhan N.F."/>
            <person name="Baker D."/>
            <person name="Gharbi K."/>
            <person name="Hall N."/>
            <person name="Watson M."/>
            <person name="Adriaenssens E.M."/>
            <person name="Foster-Nyarko E."/>
            <person name="Jarju S."/>
            <person name="Secka A."/>
            <person name="Antonio M."/>
            <person name="Oren A."/>
            <person name="Chaudhuri R.R."/>
            <person name="La Ragione R."/>
            <person name="Hildebrand F."/>
            <person name="Pallen M.J."/>
        </authorList>
    </citation>
    <scope>NUCLEOTIDE SEQUENCE</scope>
    <source>
        <strain evidence="2">CHK158-818</strain>
    </source>
</reference>
<gene>
    <name evidence="2" type="ORF">IAB03_01145</name>
</gene>
<feature type="non-terminal residue" evidence="2">
    <location>
        <position position="116"/>
    </location>
</feature>
<proteinExistence type="predicted"/>
<reference evidence="2" key="1">
    <citation type="submission" date="2020-10" db="EMBL/GenBank/DDBJ databases">
        <authorList>
            <person name="Gilroy R."/>
        </authorList>
    </citation>
    <scope>NUCLEOTIDE SEQUENCE</scope>
    <source>
        <strain evidence="2">CHK158-818</strain>
    </source>
</reference>
<sequence>MNRIKENIAHFWHFASEDIWRITETEVSGSRRILINLFKTVIISVRRFKEDDLQAKASALTYNMMLAIVPMLALMYAIARGFGFQNIIQMQLLDYFPAQRDALTYIFDFVKTYLSE</sequence>
<evidence type="ECO:0000313" key="3">
    <source>
        <dbReference type="Proteomes" id="UP000824112"/>
    </source>
</evidence>
<comment type="caution">
    <text evidence="2">The sequence shown here is derived from an EMBL/GenBank/DDBJ whole genome shotgun (WGS) entry which is preliminary data.</text>
</comment>
<keyword evidence="1" id="KW-0472">Membrane</keyword>
<organism evidence="2 3">
    <name type="scientific">Candidatus Gallibacteroides avistercoris</name>
    <dbReference type="NCBI Taxonomy" id="2840833"/>
    <lineage>
        <taxon>Bacteria</taxon>
        <taxon>Pseudomonadati</taxon>
        <taxon>Bacteroidota</taxon>
        <taxon>Bacteroidia</taxon>
        <taxon>Bacteroidales</taxon>
        <taxon>Bacteroidaceae</taxon>
        <taxon>Bacteroidaceae incertae sedis</taxon>
        <taxon>Candidatus Gallibacteroides</taxon>
    </lineage>
</organism>
<keyword evidence="1" id="KW-1133">Transmembrane helix</keyword>
<dbReference type="EMBL" id="DVNA01000026">
    <property type="protein sequence ID" value="HIU54395.1"/>
    <property type="molecule type" value="Genomic_DNA"/>
</dbReference>
<evidence type="ECO:0000256" key="1">
    <source>
        <dbReference type="SAM" id="Phobius"/>
    </source>
</evidence>
<protein>
    <submittedName>
        <fullName evidence="2">YihY/virulence factor BrkB family protein</fullName>
    </submittedName>
</protein>
<accession>A0A9D1SBV3</accession>
<evidence type="ECO:0000313" key="2">
    <source>
        <dbReference type="EMBL" id="HIU54395.1"/>
    </source>
</evidence>
<dbReference type="Proteomes" id="UP000824112">
    <property type="component" value="Unassembled WGS sequence"/>
</dbReference>
<name>A0A9D1SBV3_9BACT</name>